<evidence type="ECO:0000256" key="1">
    <source>
        <dbReference type="SAM" id="MobiDB-lite"/>
    </source>
</evidence>
<dbReference type="AlphaFoldDB" id="A0A5E4TEJ4"/>
<name>A0A5E4TEJ4_9BURK</name>
<evidence type="ECO:0000313" key="3">
    <source>
        <dbReference type="Proteomes" id="UP000382577"/>
    </source>
</evidence>
<dbReference type="EMBL" id="CABPRW010000002">
    <property type="protein sequence ID" value="VVD84978.1"/>
    <property type="molecule type" value="Genomic_DNA"/>
</dbReference>
<reference evidence="2 3" key="1">
    <citation type="submission" date="2019-08" db="EMBL/GenBank/DDBJ databases">
        <authorList>
            <person name="Peeters C."/>
        </authorList>
    </citation>
    <scope>NUCLEOTIDE SEQUENCE [LARGE SCALE GENOMIC DNA]</scope>
    <source>
        <strain evidence="2 3">LMG 31113</strain>
    </source>
</reference>
<organism evidence="2 3">
    <name type="scientific">Pandoraea fibrosis</name>
    <dbReference type="NCBI Taxonomy" id="1891094"/>
    <lineage>
        <taxon>Bacteria</taxon>
        <taxon>Pseudomonadati</taxon>
        <taxon>Pseudomonadota</taxon>
        <taxon>Betaproteobacteria</taxon>
        <taxon>Burkholderiales</taxon>
        <taxon>Burkholderiaceae</taxon>
        <taxon>Pandoraea</taxon>
    </lineage>
</organism>
<sequence>MRACGVRAVIARLSAARVTEQRVLLRAFATTSLLCIPAFMPNLSAVNYALSLVLYAKGYGQKFGSTASARRPQGRGRRAHEVRP</sequence>
<protein>
    <submittedName>
        <fullName evidence="2">Uncharacterized protein</fullName>
    </submittedName>
</protein>
<gene>
    <name evidence="2" type="ORF">PFI31113_01313</name>
</gene>
<proteinExistence type="predicted"/>
<feature type="region of interest" description="Disordered" evidence="1">
    <location>
        <begin position="64"/>
        <end position="84"/>
    </location>
</feature>
<evidence type="ECO:0000313" key="2">
    <source>
        <dbReference type="EMBL" id="VVD84978.1"/>
    </source>
</evidence>
<dbReference type="Proteomes" id="UP000382577">
    <property type="component" value="Unassembled WGS sequence"/>
</dbReference>
<accession>A0A5E4TEJ4</accession>